<feature type="non-terminal residue" evidence="2">
    <location>
        <position position="27"/>
    </location>
</feature>
<proteinExistence type="predicted"/>
<organism evidence="2">
    <name type="scientific">marine metagenome</name>
    <dbReference type="NCBI Taxonomy" id="408172"/>
    <lineage>
        <taxon>unclassified sequences</taxon>
        <taxon>metagenomes</taxon>
        <taxon>ecological metagenomes</taxon>
    </lineage>
</organism>
<reference evidence="2" key="1">
    <citation type="submission" date="2018-05" db="EMBL/GenBank/DDBJ databases">
        <authorList>
            <person name="Lanie J.A."/>
            <person name="Ng W.-L."/>
            <person name="Kazmierczak K.M."/>
            <person name="Andrzejewski T.M."/>
            <person name="Davidsen T.M."/>
            <person name="Wayne K.J."/>
            <person name="Tettelin H."/>
            <person name="Glass J.I."/>
            <person name="Rusch D."/>
            <person name="Podicherti R."/>
            <person name="Tsui H.-C.T."/>
            <person name="Winkler M.E."/>
        </authorList>
    </citation>
    <scope>NUCLEOTIDE SEQUENCE</scope>
</reference>
<evidence type="ECO:0000256" key="1">
    <source>
        <dbReference type="SAM" id="Phobius"/>
    </source>
</evidence>
<dbReference type="AlphaFoldDB" id="A0A382MWZ0"/>
<keyword evidence="1" id="KW-0472">Membrane</keyword>
<dbReference type="EMBL" id="UINC01096184">
    <property type="protein sequence ID" value="SVC52858.1"/>
    <property type="molecule type" value="Genomic_DNA"/>
</dbReference>
<evidence type="ECO:0000313" key="2">
    <source>
        <dbReference type="EMBL" id="SVC52858.1"/>
    </source>
</evidence>
<keyword evidence="1" id="KW-0812">Transmembrane</keyword>
<keyword evidence="1" id="KW-1133">Transmembrane helix</keyword>
<feature type="transmembrane region" description="Helical" evidence="1">
    <location>
        <begin position="6"/>
        <end position="26"/>
    </location>
</feature>
<protein>
    <submittedName>
        <fullName evidence="2">Uncharacterized protein</fullName>
    </submittedName>
</protein>
<accession>A0A382MWZ0</accession>
<name>A0A382MWZ0_9ZZZZ</name>
<sequence>MQNAVIPTILEELRFLWILAAIVLLMI</sequence>
<gene>
    <name evidence="2" type="ORF">METZ01_LOCUS305712</name>
</gene>